<keyword evidence="1" id="KW-1015">Disulfide bond</keyword>
<accession>A0A9D4I1U8</accession>
<reference evidence="4" key="1">
    <citation type="journal article" date="2019" name="bioRxiv">
        <title>The Genome of the Zebra Mussel, Dreissena polymorpha: A Resource for Invasive Species Research.</title>
        <authorList>
            <person name="McCartney M.A."/>
            <person name="Auch B."/>
            <person name="Kono T."/>
            <person name="Mallez S."/>
            <person name="Zhang Y."/>
            <person name="Obille A."/>
            <person name="Becker A."/>
            <person name="Abrahante J.E."/>
            <person name="Garbe J."/>
            <person name="Badalamenti J.P."/>
            <person name="Herman A."/>
            <person name="Mangelson H."/>
            <person name="Liachko I."/>
            <person name="Sullivan S."/>
            <person name="Sone E.D."/>
            <person name="Koren S."/>
            <person name="Silverstein K.A.T."/>
            <person name="Beckman K.B."/>
            <person name="Gohl D.M."/>
        </authorList>
    </citation>
    <scope>NUCLEOTIDE SEQUENCE</scope>
    <source>
        <strain evidence="4">Duluth1</strain>
        <tissue evidence="4">Whole animal</tissue>
    </source>
</reference>
<organism evidence="4 5">
    <name type="scientific">Dreissena polymorpha</name>
    <name type="common">Zebra mussel</name>
    <name type="synonym">Mytilus polymorpha</name>
    <dbReference type="NCBI Taxonomy" id="45954"/>
    <lineage>
        <taxon>Eukaryota</taxon>
        <taxon>Metazoa</taxon>
        <taxon>Spiralia</taxon>
        <taxon>Lophotrochozoa</taxon>
        <taxon>Mollusca</taxon>
        <taxon>Bivalvia</taxon>
        <taxon>Autobranchia</taxon>
        <taxon>Heteroconchia</taxon>
        <taxon>Euheterodonta</taxon>
        <taxon>Imparidentia</taxon>
        <taxon>Neoheterodontei</taxon>
        <taxon>Myida</taxon>
        <taxon>Dreissenoidea</taxon>
        <taxon>Dreissenidae</taxon>
        <taxon>Dreissena</taxon>
    </lineage>
</organism>
<sequence>MFSRPCIFNIIGCGQNVSHHSGMIISPNIMGVIPNNVMCSWTLDGGQRAGRGMSLKFYTNFTSDPRITPGSRSEDYITVSNFTSIYCQIGSLY</sequence>
<name>A0A9D4I1U8_DREPO</name>
<comment type="caution">
    <text evidence="4">The sequence shown here is derived from an EMBL/GenBank/DDBJ whole genome shotgun (WGS) entry which is preliminary data.</text>
</comment>
<evidence type="ECO:0000313" key="4">
    <source>
        <dbReference type="EMBL" id="KAH3747221.1"/>
    </source>
</evidence>
<dbReference type="PROSITE" id="PS01180">
    <property type="entry name" value="CUB"/>
    <property type="match status" value="1"/>
</dbReference>
<keyword evidence="5" id="KW-1185">Reference proteome</keyword>
<gene>
    <name evidence="4" type="ORF">DPMN_181643</name>
</gene>
<comment type="caution">
    <text evidence="2">Lacks conserved residue(s) required for the propagation of feature annotation.</text>
</comment>
<evidence type="ECO:0000256" key="1">
    <source>
        <dbReference type="ARBA" id="ARBA00023157"/>
    </source>
</evidence>
<evidence type="ECO:0000313" key="5">
    <source>
        <dbReference type="Proteomes" id="UP000828390"/>
    </source>
</evidence>
<protein>
    <recommendedName>
        <fullName evidence="3">CUB domain-containing protein</fullName>
    </recommendedName>
</protein>
<dbReference type="Proteomes" id="UP000828390">
    <property type="component" value="Unassembled WGS sequence"/>
</dbReference>
<feature type="domain" description="CUB" evidence="3">
    <location>
        <begin position="13"/>
        <end position="93"/>
    </location>
</feature>
<evidence type="ECO:0000256" key="2">
    <source>
        <dbReference type="PROSITE-ProRule" id="PRU00059"/>
    </source>
</evidence>
<dbReference type="Gene3D" id="2.60.120.290">
    <property type="entry name" value="Spermadhesin, CUB domain"/>
    <property type="match status" value="1"/>
</dbReference>
<dbReference type="AlphaFoldDB" id="A0A9D4I1U8"/>
<evidence type="ECO:0000259" key="3">
    <source>
        <dbReference type="PROSITE" id="PS01180"/>
    </source>
</evidence>
<dbReference type="InterPro" id="IPR035914">
    <property type="entry name" value="Sperma_CUB_dom_sf"/>
</dbReference>
<dbReference type="InterPro" id="IPR000859">
    <property type="entry name" value="CUB_dom"/>
</dbReference>
<reference evidence="4" key="2">
    <citation type="submission" date="2020-11" db="EMBL/GenBank/DDBJ databases">
        <authorList>
            <person name="McCartney M.A."/>
            <person name="Auch B."/>
            <person name="Kono T."/>
            <person name="Mallez S."/>
            <person name="Becker A."/>
            <person name="Gohl D.M."/>
            <person name="Silverstein K.A.T."/>
            <person name="Koren S."/>
            <person name="Bechman K.B."/>
            <person name="Herman A."/>
            <person name="Abrahante J.E."/>
            <person name="Garbe J."/>
        </authorList>
    </citation>
    <scope>NUCLEOTIDE SEQUENCE</scope>
    <source>
        <strain evidence="4">Duluth1</strain>
        <tissue evidence="4">Whole animal</tissue>
    </source>
</reference>
<dbReference type="EMBL" id="JAIWYP010000010">
    <property type="protein sequence ID" value="KAH3747221.1"/>
    <property type="molecule type" value="Genomic_DNA"/>
</dbReference>
<proteinExistence type="predicted"/>
<dbReference type="SUPFAM" id="SSF49854">
    <property type="entry name" value="Spermadhesin, CUB domain"/>
    <property type="match status" value="1"/>
</dbReference>